<evidence type="ECO:0000259" key="2">
    <source>
        <dbReference type="PROSITE" id="PS51746"/>
    </source>
</evidence>
<dbReference type="CDD" id="cd00143">
    <property type="entry name" value="PP2Cc"/>
    <property type="match status" value="1"/>
</dbReference>
<reference evidence="3 4" key="1">
    <citation type="journal article" date="2018" name="Nat. Biotechnol.">
        <title>A standardized bacterial taxonomy based on genome phylogeny substantially revises the tree of life.</title>
        <authorList>
            <person name="Parks D.H."/>
            <person name="Chuvochina M."/>
            <person name="Waite D.W."/>
            <person name="Rinke C."/>
            <person name="Skarshewski A."/>
            <person name="Chaumeil P.A."/>
            <person name="Hugenholtz P."/>
        </authorList>
    </citation>
    <scope>NUCLEOTIDE SEQUENCE [LARGE SCALE GENOMIC DNA]</scope>
    <source>
        <strain evidence="3">UBA8781</strain>
    </source>
</reference>
<feature type="domain" description="PPM-type phosphatase" evidence="2">
    <location>
        <begin position="10"/>
        <end position="267"/>
    </location>
</feature>
<evidence type="ECO:0000313" key="3">
    <source>
        <dbReference type="EMBL" id="HCE17846.1"/>
    </source>
</evidence>
<dbReference type="PROSITE" id="PS51746">
    <property type="entry name" value="PPM_2"/>
    <property type="match status" value="1"/>
</dbReference>
<keyword evidence="1" id="KW-1133">Transmembrane helix</keyword>
<evidence type="ECO:0000313" key="4">
    <source>
        <dbReference type="Proteomes" id="UP000264141"/>
    </source>
</evidence>
<keyword evidence="1" id="KW-0472">Membrane</keyword>
<evidence type="ECO:0000256" key="1">
    <source>
        <dbReference type="SAM" id="Phobius"/>
    </source>
</evidence>
<comment type="caution">
    <text evidence="3">The sequence shown here is derived from an EMBL/GenBank/DDBJ whole genome shotgun (WGS) entry which is preliminary data.</text>
</comment>
<dbReference type="InterPro" id="IPR001932">
    <property type="entry name" value="PPM-type_phosphatase-like_dom"/>
</dbReference>
<dbReference type="AlphaFoldDB" id="A0A3D1JJP8"/>
<dbReference type="SMART" id="SM00332">
    <property type="entry name" value="PP2Cc"/>
    <property type="match status" value="1"/>
</dbReference>
<dbReference type="Pfam" id="PF13672">
    <property type="entry name" value="PP2C_2"/>
    <property type="match status" value="1"/>
</dbReference>
<protein>
    <recommendedName>
        <fullName evidence="2">PPM-type phosphatase domain-containing protein</fullName>
    </recommendedName>
</protein>
<dbReference type="GO" id="GO:0004722">
    <property type="term" value="F:protein serine/threonine phosphatase activity"/>
    <property type="evidence" value="ECO:0007669"/>
    <property type="project" value="InterPro"/>
</dbReference>
<accession>A0A3D1JJP8</accession>
<dbReference type="EMBL" id="DPBP01000032">
    <property type="protein sequence ID" value="HCE17846.1"/>
    <property type="molecule type" value="Genomic_DNA"/>
</dbReference>
<dbReference type="STRING" id="229919.GCA_001050195_02624"/>
<sequence length="385" mass="41340">MIRLKYTQVPVAAISHPGRKRKENEDRYGVAAFSAGPEGPSPILLAVLSDGIGGHRAGEIAAEMAVNIISQVVERSHADHPPATLIEAIQTASEAIRIQALHNPEQAGMGATCACAWMIGNRLYTATVGDSRVYLIRDGQIRRLSTDHTWIQEAIENGMLRPEEANTHPNAHVIRRYLGSPTPPEVDLRLRISDLESDAQAEANQGFLLAPGDTVILTSDGLTDLVSDAEILAAFQQGDAETACHTLVDLALERGGHDNITLVAFKTPAEVRLARPRQRRNPAWRWVAAGCAGVLLVAALAGVILGGWLWLRRESEAFRLSPTPTHSLLVQTTLPPSPAAMETPVPARGMTPTQPLLATSSALPGFEENGATITPWPTNTRPASP</sequence>
<keyword evidence="1" id="KW-0812">Transmembrane</keyword>
<dbReference type="SMART" id="SM00331">
    <property type="entry name" value="PP2C_SIG"/>
    <property type="match status" value="1"/>
</dbReference>
<dbReference type="PANTHER" id="PTHR13832:SF827">
    <property type="entry name" value="PROTEIN PHOSPHATASE 1L"/>
    <property type="match status" value="1"/>
</dbReference>
<name>A0A3D1JJP8_9CHLR</name>
<proteinExistence type="predicted"/>
<dbReference type="InterPro" id="IPR036457">
    <property type="entry name" value="PPM-type-like_dom_sf"/>
</dbReference>
<dbReference type="SUPFAM" id="SSF81606">
    <property type="entry name" value="PP2C-like"/>
    <property type="match status" value="1"/>
</dbReference>
<feature type="transmembrane region" description="Helical" evidence="1">
    <location>
        <begin position="283"/>
        <end position="311"/>
    </location>
</feature>
<dbReference type="Gene3D" id="3.60.40.10">
    <property type="entry name" value="PPM-type phosphatase domain"/>
    <property type="match status" value="1"/>
</dbReference>
<dbReference type="Proteomes" id="UP000264141">
    <property type="component" value="Unassembled WGS sequence"/>
</dbReference>
<gene>
    <name evidence="3" type="ORF">DEQ80_08305</name>
</gene>
<dbReference type="PANTHER" id="PTHR13832">
    <property type="entry name" value="PROTEIN PHOSPHATASE 2C"/>
    <property type="match status" value="1"/>
</dbReference>
<dbReference type="InterPro" id="IPR015655">
    <property type="entry name" value="PP2C"/>
</dbReference>
<organism evidence="3 4">
    <name type="scientific">Anaerolinea thermolimosa</name>
    <dbReference type="NCBI Taxonomy" id="229919"/>
    <lineage>
        <taxon>Bacteria</taxon>
        <taxon>Bacillati</taxon>
        <taxon>Chloroflexota</taxon>
        <taxon>Anaerolineae</taxon>
        <taxon>Anaerolineales</taxon>
        <taxon>Anaerolineaceae</taxon>
        <taxon>Anaerolinea</taxon>
    </lineage>
</organism>